<evidence type="ECO:0000256" key="1">
    <source>
        <dbReference type="SAM" id="MobiDB-lite"/>
    </source>
</evidence>
<organism evidence="2 3">
    <name type="scientific">Coniochaeta hoffmannii</name>
    <dbReference type="NCBI Taxonomy" id="91930"/>
    <lineage>
        <taxon>Eukaryota</taxon>
        <taxon>Fungi</taxon>
        <taxon>Dikarya</taxon>
        <taxon>Ascomycota</taxon>
        <taxon>Pezizomycotina</taxon>
        <taxon>Sordariomycetes</taxon>
        <taxon>Sordariomycetidae</taxon>
        <taxon>Coniochaetales</taxon>
        <taxon>Coniochaetaceae</taxon>
        <taxon>Coniochaeta</taxon>
    </lineage>
</organism>
<protein>
    <submittedName>
        <fullName evidence="2">Uncharacterized protein</fullName>
    </submittedName>
</protein>
<keyword evidence="3" id="KW-1185">Reference proteome</keyword>
<dbReference type="EMBL" id="JANBVN010000195">
    <property type="protein sequence ID" value="KAJ9133772.1"/>
    <property type="molecule type" value="Genomic_DNA"/>
</dbReference>
<sequence length="214" mass="23686">MEFDTPAQYDRDLRGAARDIKRHKDSARKWRLGEAPSAGVKWDWLTNGPVGGSESQQRKVRPIHPPGPDPWKTGHHNIVKLNRSGGGNYHGIASSARVKSMMGVHEELEAAGRSDARWGEEMTAAQSPTPGLAVVEDPFLYSFDTSITPGAPLSLDVFVKAPTGRDTERLVEKEYEVVDENGRELKGREAKRNLRKRSSGLEADKEVDDGFELV</sequence>
<evidence type="ECO:0000313" key="2">
    <source>
        <dbReference type="EMBL" id="KAJ9133772.1"/>
    </source>
</evidence>
<reference evidence="2" key="1">
    <citation type="submission" date="2022-07" db="EMBL/GenBank/DDBJ databases">
        <title>Fungi with potential for degradation of polypropylene.</title>
        <authorList>
            <person name="Gostincar C."/>
        </authorList>
    </citation>
    <scope>NUCLEOTIDE SEQUENCE</scope>
    <source>
        <strain evidence="2">EXF-13287</strain>
    </source>
</reference>
<comment type="caution">
    <text evidence="2">The sequence shown here is derived from an EMBL/GenBank/DDBJ whole genome shotgun (WGS) entry which is preliminary data.</text>
</comment>
<dbReference type="Proteomes" id="UP001174691">
    <property type="component" value="Unassembled WGS sequence"/>
</dbReference>
<feature type="region of interest" description="Disordered" evidence="1">
    <location>
        <begin position="41"/>
        <end position="74"/>
    </location>
</feature>
<accession>A0AA38RCH8</accession>
<evidence type="ECO:0000313" key="3">
    <source>
        <dbReference type="Proteomes" id="UP001174691"/>
    </source>
</evidence>
<name>A0AA38RCH8_9PEZI</name>
<gene>
    <name evidence="2" type="ORF">NKR19_g8933</name>
</gene>
<proteinExistence type="predicted"/>
<dbReference type="AlphaFoldDB" id="A0AA38RCH8"/>